<comment type="caution">
    <text evidence="1">The sequence shown here is derived from an EMBL/GenBank/DDBJ whole genome shotgun (WGS) entry which is preliminary data.</text>
</comment>
<protein>
    <submittedName>
        <fullName evidence="1">Uncharacterized protein</fullName>
    </submittedName>
</protein>
<dbReference type="Gene3D" id="1.10.443.20">
    <property type="entry name" value="Centromere DNA-binding protein complex CBF3 subunit, domain 2"/>
    <property type="match status" value="1"/>
</dbReference>
<evidence type="ECO:0000313" key="2">
    <source>
        <dbReference type="Proteomes" id="UP000707451"/>
    </source>
</evidence>
<dbReference type="Proteomes" id="UP000707451">
    <property type="component" value="Unassembled WGS sequence"/>
</dbReference>
<sequence length="211" mass="24144">MTLFSMFPRKLENVERDVYKAIMDDRSLAHSENRAMGSDKRKPLVLYKKECDLEMLEFDPNNSDNLDDVEPYAFKPNPNLLKMNNATALAQHSNKKHALQLMLRLRRVLLQNAAEYLYRYPDVALSPLLGKCPEVFESPIFDAFNENVAMSLKRHGVDVPTDLPPNLMLALQTWNSAQANGVADIKRALAEIHVRLDAFEECFIAQHDQNN</sequence>
<keyword evidence="2" id="KW-1185">Reference proteome</keyword>
<name>A0A9P8BRI2_9FUNG</name>
<evidence type="ECO:0000313" key="1">
    <source>
        <dbReference type="EMBL" id="KAG9065425.1"/>
    </source>
</evidence>
<gene>
    <name evidence="1" type="ORF">KI688_002750</name>
</gene>
<proteinExistence type="predicted"/>
<dbReference type="GO" id="GO:0003677">
    <property type="term" value="F:DNA binding"/>
    <property type="evidence" value="ECO:0007669"/>
    <property type="project" value="InterPro"/>
</dbReference>
<accession>A0A9P8BRI2</accession>
<dbReference type="AlphaFoldDB" id="A0A9P8BRI2"/>
<dbReference type="InterPro" id="IPR038279">
    <property type="entry name" value="Ndc10_dom2_sf"/>
</dbReference>
<dbReference type="EMBL" id="JAHRHY010000012">
    <property type="protein sequence ID" value="KAG9065425.1"/>
    <property type="molecule type" value="Genomic_DNA"/>
</dbReference>
<organism evidence="1 2">
    <name type="scientific">Linnemannia hyalina</name>
    <dbReference type="NCBI Taxonomy" id="64524"/>
    <lineage>
        <taxon>Eukaryota</taxon>
        <taxon>Fungi</taxon>
        <taxon>Fungi incertae sedis</taxon>
        <taxon>Mucoromycota</taxon>
        <taxon>Mortierellomycotina</taxon>
        <taxon>Mortierellomycetes</taxon>
        <taxon>Mortierellales</taxon>
        <taxon>Mortierellaceae</taxon>
        <taxon>Linnemannia</taxon>
    </lineage>
</organism>
<reference evidence="1" key="1">
    <citation type="submission" date="2021-06" db="EMBL/GenBank/DDBJ databases">
        <title>Genome Sequence of Mortierella hyaline Strain SCG-10, a Cold-Adapted, Nitrate-Reducing Fungus Isolated from Soil in Minnesota, USA.</title>
        <authorList>
            <person name="Aldossari N."/>
        </authorList>
    </citation>
    <scope>NUCLEOTIDE SEQUENCE</scope>
    <source>
        <strain evidence="1">SCG-10</strain>
    </source>
</reference>